<dbReference type="CDD" id="cd07138">
    <property type="entry name" value="ALDH_CddD_SSP0762"/>
    <property type="match status" value="1"/>
</dbReference>
<dbReference type="OrthoDB" id="6187633at2"/>
<dbReference type="SUPFAM" id="SSF53720">
    <property type="entry name" value="ALDH-like"/>
    <property type="match status" value="1"/>
</dbReference>
<dbReference type="AlphaFoldDB" id="A0A4Z0BHN7"/>
<proteinExistence type="inferred from homology"/>
<gene>
    <name evidence="11" type="ORF">EZ242_13920</name>
</gene>
<dbReference type="Proteomes" id="UP000297564">
    <property type="component" value="Unassembled WGS sequence"/>
</dbReference>
<accession>A0A4Z0BHN7</accession>
<evidence type="ECO:0000256" key="5">
    <source>
        <dbReference type="ARBA" id="ARBA00049194"/>
    </source>
</evidence>
<dbReference type="EC" id="1.1.1.257" evidence="8"/>
<dbReference type="FunFam" id="3.40.605.10:FF:000007">
    <property type="entry name" value="NAD/NADP-dependent betaine aldehyde dehydrogenase"/>
    <property type="match status" value="1"/>
</dbReference>
<comment type="function">
    <text evidence="7">Involved in the toluene-4-sulfonate degradation pathway. Does not discriminate between the sulfonate and the carboxyl substituents and can also be involved in the p-toluenecarboxylate degradation pathway.</text>
</comment>
<dbReference type="InterPro" id="IPR016162">
    <property type="entry name" value="Ald_DH_N"/>
</dbReference>
<sequence length="478" mass="50921">MHQHLGEFYIDGRWVAPSGGRELDVFDPATGEPFARIAVAGVEAVDGAVMAARRAFEDWAASSVAQRIALLSRVEQGFQARQDDLCRAMSQEMGVPISAARSIHFGSGPAHLKETMRVLERFAFDELRGTTLVTREPIGVCALITPWNFPINQVVCKIAPALAAGCTMVLKPSEVSPLSALIIADILDEAGVPEGVFNLVNGDGAGTGQALASHPEVDMVSFTGSTRAGIAIAKAAADTVKRVAQELGGKSPNILLADADFPRAVTLGANRCFNNSGQSCVAPTRMLVPRARMQEAAHLAAEAARTARVGQPSDPQAALGPVATRAQFEKVQRLIGEGIAAGARVVAGGPGRPEGFERGWFVRPTVFADVDPSMSIAREEIFGPVLCLIAYEDEEDAIRIANDTCYGLAAYVQSADPARARRVARRLRAGNVQLNYPPVDRGAPFGGYKQSGNGREWGEFGLHEYLEIKGIQGWEPPA</sequence>
<dbReference type="InterPro" id="IPR016161">
    <property type="entry name" value="Ald_DH/histidinol_DH"/>
</dbReference>
<dbReference type="InterPro" id="IPR016163">
    <property type="entry name" value="Ald_DH_C"/>
</dbReference>
<keyword evidence="12" id="KW-1185">Reference proteome</keyword>
<dbReference type="PROSITE" id="PS00070">
    <property type="entry name" value="ALDEHYDE_DEHYDR_CYS"/>
    <property type="match status" value="1"/>
</dbReference>
<reference evidence="11 12" key="1">
    <citation type="submission" date="2019-03" db="EMBL/GenBank/DDBJ databases">
        <title>Ramlibacter rhizophilus CCTCC AB2015357, whole genome shotgun sequence.</title>
        <authorList>
            <person name="Zhang X."/>
            <person name="Feng G."/>
            <person name="Zhu H."/>
        </authorList>
    </citation>
    <scope>NUCLEOTIDE SEQUENCE [LARGE SCALE GENOMIC DNA]</scope>
    <source>
        <strain evidence="11 12">CCTCC AB2015357</strain>
    </source>
</reference>
<comment type="catalytic activity">
    <reaction evidence="5">
        <text>an aldehyde + NAD(+) + H2O = a carboxylate + NADH + 2 H(+)</text>
        <dbReference type="Rhea" id="RHEA:16185"/>
        <dbReference type="ChEBI" id="CHEBI:15377"/>
        <dbReference type="ChEBI" id="CHEBI:15378"/>
        <dbReference type="ChEBI" id="CHEBI:17478"/>
        <dbReference type="ChEBI" id="CHEBI:29067"/>
        <dbReference type="ChEBI" id="CHEBI:57540"/>
        <dbReference type="ChEBI" id="CHEBI:57945"/>
        <dbReference type="EC" id="1.2.1.3"/>
    </reaction>
</comment>
<evidence type="ECO:0000256" key="6">
    <source>
        <dbReference type="ARBA" id="ARBA00051407"/>
    </source>
</evidence>
<evidence type="ECO:0000256" key="7">
    <source>
        <dbReference type="ARBA" id="ARBA00056807"/>
    </source>
</evidence>
<dbReference type="PANTHER" id="PTHR42804:SF1">
    <property type="entry name" value="ALDEHYDE DEHYDROGENASE-RELATED"/>
    <property type="match status" value="1"/>
</dbReference>
<dbReference type="PANTHER" id="PTHR42804">
    <property type="entry name" value="ALDEHYDE DEHYDROGENASE"/>
    <property type="match status" value="1"/>
</dbReference>
<dbReference type="GO" id="GO:0004029">
    <property type="term" value="F:aldehyde dehydrogenase (NAD+) activity"/>
    <property type="evidence" value="ECO:0007669"/>
    <property type="project" value="UniProtKB-EC"/>
</dbReference>
<protein>
    <recommendedName>
        <fullName evidence="9">Toluenesulfonate aldehyde dehydrogenase TsaD</fullName>
        <ecNumber evidence="8">1.1.1.257</ecNumber>
        <ecNumber evidence="4">1.2.1.3</ecNumber>
    </recommendedName>
</protein>
<comment type="catalytic activity">
    <reaction evidence="6">
        <text>4-(hydroxymethyl)benzenesulfonate + NAD(+) = 4-formylbenzenesulfonate + NADH + H(+)</text>
        <dbReference type="Rhea" id="RHEA:24412"/>
        <dbReference type="ChEBI" id="CHEBI:11944"/>
        <dbReference type="ChEBI" id="CHEBI:11987"/>
        <dbReference type="ChEBI" id="CHEBI:15378"/>
        <dbReference type="ChEBI" id="CHEBI:57540"/>
        <dbReference type="ChEBI" id="CHEBI:57945"/>
        <dbReference type="EC" id="1.1.1.257"/>
    </reaction>
</comment>
<feature type="domain" description="Aldehyde dehydrogenase" evidence="10">
    <location>
        <begin position="14"/>
        <end position="469"/>
    </location>
</feature>
<keyword evidence="3" id="KW-0560">Oxidoreductase</keyword>
<organism evidence="11 12">
    <name type="scientific">Ramlibacter rhizophilus</name>
    <dbReference type="NCBI Taxonomy" id="1781167"/>
    <lineage>
        <taxon>Bacteria</taxon>
        <taxon>Pseudomonadati</taxon>
        <taxon>Pseudomonadota</taxon>
        <taxon>Betaproteobacteria</taxon>
        <taxon>Burkholderiales</taxon>
        <taxon>Comamonadaceae</taxon>
        <taxon>Ramlibacter</taxon>
    </lineage>
</organism>
<comment type="subunit">
    <text evidence="2">Homodimer.</text>
</comment>
<dbReference type="GO" id="GO:0018462">
    <property type="term" value="F:4-(hydroxymethyl)benzenesulfonate dehydrogenase activity"/>
    <property type="evidence" value="ECO:0007669"/>
    <property type="project" value="UniProtKB-EC"/>
</dbReference>
<evidence type="ECO:0000256" key="1">
    <source>
        <dbReference type="ARBA" id="ARBA00009986"/>
    </source>
</evidence>
<evidence type="ECO:0000256" key="3">
    <source>
        <dbReference type="ARBA" id="ARBA00023002"/>
    </source>
</evidence>
<evidence type="ECO:0000256" key="4">
    <source>
        <dbReference type="ARBA" id="ARBA00024226"/>
    </source>
</evidence>
<dbReference type="EC" id="1.2.1.3" evidence="4"/>
<evidence type="ECO:0000256" key="2">
    <source>
        <dbReference type="ARBA" id="ARBA00011738"/>
    </source>
</evidence>
<dbReference type="Gene3D" id="3.40.605.10">
    <property type="entry name" value="Aldehyde Dehydrogenase, Chain A, domain 1"/>
    <property type="match status" value="1"/>
</dbReference>
<dbReference type="InterPro" id="IPR015590">
    <property type="entry name" value="Aldehyde_DH_dom"/>
</dbReference>
<dbReference type="InterPro" id="IPR016160">
    <property type="entry name" value="Ald_DH_CS_CYS"/>
</dbReference>
<evidence type="ECO:0000256" key="8">
    <source>
        <dbReference type="ARBA" id="ARBA00066857"/>
    </source>
</evidence>
<dbReference type="Pfam" id="PF00171">
    <property type="entry name" value="Aldedh"/>
    <property type="match status" value="1"/>
</dbReference>
<dbReference type="EMBL" id="SMLL01000005">
    <property type="protein sequence ID" value="TFY98825.1"/>
    <property type="molecule type" value="Genomic_DNA"/>
</dbReference>
<evidence type="ECO:0000256" key="9">
    <source>
        <dbReference type="ARBA" id="ARBA00079883"/>
    </source>
</evidence>
<comment type="caution">
    <text evidence="11">The sequence shown here is derived from an EMBL/GenBank/DDBJ whole genome shotgun (WGS) entry which is preliminary data.</text>
</comment>
<name>A0A4Z0BHN7_9BURK</name>
<dbReference type="Gene3D" id="3.40.309.10">
    <property type="entry name" value="Aldehyde Dehydrogenase, Chain A, domain 2"/>
    <property type="match status" value="1"/>
</dbReference>
<evidence type="ECO:0000259" key="10">
    <source>
        <dbReference type="Pfam" id="PF00171"/>
    </source>
</evidence>
<comment type="similarity">
    <text evidence="1">Belongs to the aldehyde dehydrogenase family.</text>
</comment>
<evidence type="ECO:0000313" key="12">
    <source>
        <dbReference type="Proteomes" id="UP000297564"/>
    </source>
</evidence>
<evidence type="ECO:0000313" key="11">
    <source>
        <dbReference type="EMBL" id="TFY98825.1"/>
    </source>
</evidence>